<accession>G4A5S0</accession>
<dbReference type="PATRIC" id="fig|907488.3.peg.152"/>
<comment type="pathway">
    <text evidence="9">Protein modification; lipoprotein biosynthesis (N-acyl transfer).</text>
</comment>
<dbReference type="GO" id="GO:0016410">
    <property type="term" value="F:N-acyltransferase activity"/>
    <property type="evidence" value="ECO:0007669"/>
    <property type="project" value="UniProtKB-UniRule"/>
</dbReference>
<dbReference type="PANTHER" id="PTHR38686">
    <property type="entry name" value="APOLIPOPROTEIN N-ACYLTRANSFERASE"/>
    <property type="match status" value="1"/>
</dbReference>
<comment type="similarity">
    <text evidence="2 9">Belongs to the CN hydrolase family. Apolipoprotein N-acyltransferase subfamily.</text>
</comment>
<dbReference type="AlphaFoldDB" id="G4A5S0"/>
<evidence type="ECO:0000256" key="3">
    <source>
        <dbReference type="ARBA" id="ARBA00022475"/>
    </source>
</evidence>
<comment type="catalytic activity">
    <reaction evidence="9">
        <text>N-terminal S-1,2-diacyl-sn-glyceryl-L-cysteinyl-[lipoprotein] + a glycerophospholipid = N-acyl-S-1,2-diacyl-sn-glyceryl-L-cysteinyl-[lipoprotein] + a 2-acyl-sn-glycero-3-phospholipid + H(+)</text>
        <dbReference type="Rhea" id="RHEA:48228"/>
        <dbReference type="Rhea" id="RHEA-COMP:14681"/>
        <dbReference type="Rhea" id="RHEA-COMP:14684"/>
        <dbReference type="ChEBI" id="CHEBI:15378"/>
        <dbReference type="ChEBI" id="CHEBI:136912"/>
        <dbReference type="ChEBI" id="CHEBI:140656"/>
        <dbReference type="ChEBI" id="CHEBI:140657"/>
        <dbReference type="ChEBI" id="CHEBI:140660"/>
        <dbReference type="EC" id="2.3.1.269"/>
    </reaction>
</comment>
<keyword evidence="5 9" id="KW-0812">Transmembrane</keyword>
<evidence type="ECO:0000256" key="2">
    <source>
        <dbReference type="ARBA" id="ARBA00010065"/>
    </source>
</evidence>
<comment type="subcellular location">
    <subcellularLocation>
        <location evidence="1 9">Cell membrane</location>
        <topology evidence="1 9">Multi-pass membrane protein</topology>
    </subcellularLocation>
</comment>
<keyword evidence="6 9" id="KW-1133">Transmembrane helix</keyword>
<evidence type="ECO:0000256" key="7">
    <source>
        <dbReference type="ARBA" id="ARBA00023136"/>
    </source>
</evidence>
<evidence type="ECO:0000256" key="4">
    <source>
        <dbReference type="ARBA" id="ARBA00022679"/>
    </source>
</evidence>
<dbReference type="InterPro" id="IPR036526">
    <property type="entry name" value="C-N_Hydrolase_sf"/>
</dbReference>
<evidence type="ECO:0000313" key="11">
    <source>
        <dbReference type="EMBL" id="EGY35155.1"/>
    </source>
</evidence>
<dbReference type="CDD" id="cd07571">
    <property type="entry name" value="ALP_N-acyl_transferase"/>
    <property type="match status" value="1"/>
</dbReference>
<reference evidence="11 12" key="1">
    <citation type="submission" date="2010-10" db="EMBL/GenBank/DDBJ databases">
        <authorList>
            <person name="Chen C."/>
            <person name="Kittichotirat W."/>
            <person name="Asikainen S."/>
            <person name="Bumgarner R."/>
        </authorList>
    </citation>
    <scope>NUCLEOTIDE SEQUENCE [LARGE SCALE GENOMIC DNA]</scope>
    <source>
        <strain evidence="11 12">SC1083</strain>
    </source>
</reference>
<keyword evidence="11" id="KW-0449">Lipoprotein</keyword>
<feature type="domain" description="CN hydrolase" evidence="10">
    <location>
        <begin position="234"/>
        <end position="481"/>
    </location>
</feature>
<feature type="transmembrane region" description="Helical" evidence="9">
    <location>
        <begin position="197"/>
        <end position="215"/>
    </location>
</feature>
<evidence type="ECO:0000256" key="5">
    <source>
        <dbReference type="ARBA" id="ARBA00022692"/>
    </source>
</evidence>
<evidence type="ECO:0000256" key="1">
    <source>
        <dbReference type="ARBA" id="ARBA00004651"/>
    </source>
</evidence>
<keyword evidence="4 9" id="KW-0808">Transferase</keyword>
<evidence type="ECO:0000259" key="10">
    <source>
        <dbReference type="PROSITE" id="PS50263"/>
    </source>
</evidence>
<feature type="transmembrane region" description="Helical" evidence="9">
    <location>
        <begin position="58"/>
        <end position="79"/>
    </location>
</feature>
<feature type="transmembrane region" description="Helical" evidence="9">
    <location>
        <begin position="91"/>
        <end position="111"/>
    </location>
</feature>
<comment type="function">
    <text evidence="9">Catalyzes the phospholipid dependent N-acylation of the N-terminal cysteine of apolipoprotein, the last step in lipoprotein maturation.</text>
</comment>
<feature type="transmembrane region" description="Helical" evidence="9">
    <location>
        <begin position="494"/>
        <end position="513"/>
    </location>
</feature>
<evidence type="ECO:0000256" key="6">
    <source>
        <dbReference type="ARBA" id="ARBA00022989"/>
    </source>
</evidence>
<feature type="transmembrane region" description="Helical" evidence="9">
    <location>
        <begin position="14"/>
        <end position="37"/>
    </location>
</feature>
<dbReference type="PROSITE" id="PS50263">
    <property type="entry name" value="CN_HYDROLASE"/>
    <property type="match status" value="1"/>
</dbReference>
<dbReference type="GO" id="GO:0005886">
    <property type="term" value="C:plasma membrane"/>
    <property type="evidence" value="ECO:0007669"/>
    <property type="project" value="UniProtKB-SubCell"/>
</dbReference>
<dbReference type="NCBIfam" id="TIGR00546">
    <property type="entry name" value="lnt"/>
    <property type="match status" value="1"/>
</dbReference>
<keyword evidence="3 9" id="KW-1003">Cell membrane</keyword>
<dbReference type="HAMAP" id="MF_01148">
    <property type="entry name" value="Lnt"/>
    <property type="match status" value="1"/>
</dbReference>
<dbReference type="UniPathway" id="UPA00666"/>
<dbReference type="EC" id="2.3.1.269" evidence="9"/>
<sequence length="524" mass="58671">MRPETRAIPFMNKYFTYLIALISGAVGVFAFAPFHYWDLSYVSLFGLIWVIKTPQKSTALLSAFLWGLSFFTFGVNWLHVSIHQFGGAPLALSYFLVVLLAAYLSLYPLLFAYLVRRLQVQRAVLYPVLWTFTEFLRGWVFTGFPWLQFGYTQIGSPFAGLAPIFGVTGLTFFVMFISAVVFNIVSALKNPQKKINVAMMNALILAIIGGVAAYTSQLSYVKENTEKALNITLVQGNIEQNLKWDPNYLYQTMENYGRLIGDNLGKTDLIILPEVAFPTYENDIQPFFQALQSLAEKADTEVMAGTLYQDESEGKSLNSIVVVGNKSTPYRMQTDNRYNKHHLVPFGEYVPLESILRPLGSVFNLPMSAFQSGDAVQKPLQAKNLNFTAAICYEIILGTQLQQNLTANSDFIVTISNDAWFGNSIGPWQHLQMAQIRALELGKPVIRATNTGVTAFIDAQGNIVAQAPQFVETVLTRKIAPTEGKTPYAVFGNIPLYALSAVFFLLHLLGMWLQRIMLRKAQKD</sequence>
<dbReference type="Proteomes" id="UP000005508">
    <property type="component" value="Unassembled WGS sequence"/>
</dbReference>
<keyword evidence="8 9" id="KW-0012">Acyltransferase</keyword>
<dbReference type="Pfam" id="PF00795">
    <property type="entry name" value="CN_hydrolase"/>
    <property type="match status" value="1"/>
</dbReference>
<dbReference type="Pfam" id="PF20154">
    <property type="entry name" value="LNT_N"/>
    <property type="match status" value="1"/>
</dbReference>
<organism evidence="11 12">
    <name type="scientific">Aggregatibacter actinomycetemcomitans serotype e str. SC1083</name>
    <dbReference type="NCBI Taxonomy" id="907488"/>
    <lineage>
        <taxon>Bacteria</taxon>
        <taxon>Pseudomonadati</taxon>
        <taxon>Pseudomonadota</taxon>
        <taxon>Gammaproteobacteria</taxon>
        <taxon>Pasteurellales</taxon>
        <taxon>Pasteurellaceae</taxon>
        <taxon>Aggregatibacter</taxon>
    </lineage>
</organism>
<dbReference type="GO" id="GO:0042158">
    <property type="term" value="P:lipoprotein biosynthetic process"/>
    <property type="evidence" value="ECO:0007669"/>
    <property type="project" value="UniProtKB-UniRule"/>
</dbReference>
<evidence type="ECO:0000313" key="12">
    <source>
        <dbReference type="Proteomes" id="UP000005508"/>
    </source>
</evidence>
<name>G4A5S0_AGGAC</name>
<dbReference type="PANTHER" id="PTHR38686:SF1">
    <property type="entry name" value="APOLIPOPROTEIN N-ACYLTRANSFERASE"/>
    <property type="match status" value="1"/>
</dbReference>
<dbReference type="SUPFAM" id="SSF56317">
    <property type="entry name" value="Carbon-nitrogen hydrolase"/>
    <property type="match status" value="1"/>
</dbReference>
<feature type="transmembrane region" description="Helical" evidence="9">
    <location>
        <begin position="123"/>
        <end position="141"/>
    </location>
</feature>
<proteinExistence type="inferred from homology"/>
<protein>
    <recommendedName>
        <fullName evidence="9">Apolipoprotein N-acyltransferase</fullName>
        <shortName evidence="9">ALP N-acyltransferase</shortName>
        <ecNumber evidence="9">2.3.1.269</ecNumber>
    </recommendedName>
</protein>
<evidence type="ECO:0000256" key="9">
    <source>
        <dbReference type="HAMAP-Rule" id="MF_01148"/>
    </source>
</evidence>
<dbReference type="InterPro" id="IPR003010">
    <property type="entry name" value="C-N_Hydrolase"/>
</dbReference>
<dbReference type="InterPro" id="IPR004563">
    <property type="entry name" value="Apolipo_AcylTrfase"/>
</dbReference>
<feature type="transmembrane region" description="Helical" evidence="9">
    <location>
        <begin position="161"/>
        <end position="185"/>
    </location>
</feature>
<dbReference type="InterPro" id="IPR045378">
    <property type="entry name" value="LNT_N"/>
</dbReference>
<dbReference type="Gene3D" id="3.60.110.10">
    <property type="entry name" value="Carbon-nitrogen hydrolase"/>
    <property type="match status" value="1"/>
</dbReference>
<dbReference type="EMBL" id="AEJM01000003">
    <property type="protein sequence ID" value="EGY35155.1"/>
    <property type="molecule type" value="Genomic_DNA"/>
</dbReference>
<comment type="caution">
    <text evidence="11">The sequence shown here is derived from an EMBL/GenBank/DDBJ whole genome shotgun (WGS) entry which is preliminary data.</text>
</comment>
<gene>
    <name evidence="9" type="primary">lnt</name>
    <name evidence="11" type="ORF">SC1083_0155</name>
</gene>
<evidence type="ECO:0000256" key="8">
    <source>
        <dbReference type="ARBA" id="ARBA00023315"/>
    </source>
</evidence>
<dbReference type="SMR" id="G4A5S0"/>
<keyword evidence="7 9" id="KW-0472">Membrane</keyword>